<keyword evidence="2" id="KW-1185">Reference proteome</keyword>
<dbReference type="Proteomes" id="UP000317650">
    <property type="component" value="Chromosome 8"/>
</dbReference>
<reference evidence="1 2" key="1">
    <citation type="journal article" date="2019" name="Nat. Plants">
        <title>Genome sequencing of Musa balbisiana reveals subgenome evolution and function divergence in polyploid bananas.</title>
        <authorList>
            <person name="Yao X."/>
        </authorList>
    </citation>
    <scope>NUCLEOTIDE SEQUENCE [LARGE SCALE GENOMIC DNA]</scope>
    <source>
        <strain evidence="2">cv. DH-PKW</strain>
        <tissue evidence="1">Leaves</tissue>
    </source>
</reference>
<organism evidence="1 2">
    <name type="scientific">Musa balbisiana</name>
    <name type="common">Banana</name>
    <dbReference type="NCBI Taxonomy" id="52838"/>
    <lineage>
        <taxon>Eukaryota</taxon>
        <taxon>Viridiplantae</taxon>
        <taxon>Streptophyta</taxon>
        <taxon>Embryophyta</taxon>
        <taxon>Tracheophyta</taxon>
        <taxon>Spermatophyta</taxon>
        <taxon>Magnoliopsida</taxon>
        <taxon>Liliopsida</taxon>
        <taxon>Zingiberales</taxon>
        <taxon>Musaceae</taxon>
        <taxon>Musa</taxon>
    </lineage>
</organism>
<gene>
    <name evidence="1" type="ORF">C4D60_Mb08t22100</name>
</gene>
<comment type="caution">
    <text evidence="1">The sequence shown here is derived from an EMBL/GenBank/DDBJ whole genome shotgun (WGS) entry which is preliminary data.</text>
</comment>
<protein>
    <submittedName>
        <fullName evidence="1">Uncharacterized protein</fullName>
    </submittedName>
</protein>
<dbReference type="AlphaFoldDB" id="A0A4S8K5L1"/>
<evidence type="ECO:0000313" key="2">
    <source>
        <dbReference type="Proteomes" id="UP000317650"/>
    </source>
</evidence>
<accession>A0A4S8K5L1</accession>
<evidence type="ECO:0000313" key="1">
    <source>
        <dbReference type="EMBL" id="THU70160.1"/>
    </source>
</evidence>
<name>A0A4S8K5L1_MUSBA</name>
<dbReference type="EMBL" id="PYDT01000002">
    <property type="protein sequence ID" value="THU70160.1"/>
    <property type="molecule type" value="Genomic_DNA"/>
</dbReference>
<sequence length="111" mass="11940">MFEGFPFVFIGKLYGNCFADREKSVIFGRTWPETFLSRAPQETPYPPSGENTPMTLARQNAGVGAAGALVVHGVVTLLLVVVPSAGTGPSSEKIHNFLTFGACDDFFRGII</sequence>
<proteinExistence type="predicted"/>